<dbReference type="KEGG" id="ndv:NDEV_1064"/>
<dbReference type="AlphaFoldDB" id="A0A128A3A5"/>
<name>A0A128A3A5_9ARCH</name>
<evidence type="ECO:0000313" key="2">
    <source>
        <dbReference type="Proteomes" id="UP000196239"/>
    </source>
</evidence>
<dbReference type="Proteomes" id="UP000196239">
    <property type="component" value="Chromosome 1"/>
</dbReference>
<reference evidence="2" key="1">
    <citation type="submission" date="2015-10" db="EMBL/GenBank/DDBJ databases">
        <authorList>
            <person name="Lehtovirta-Morley L.E."/>
            <person name="Vieille C."/>
        </authorList>
    </citation>
    <scope>NUCLEOTIDE SEQUENCE [LARGE SCALE GENOMIC DNA]</scope>
</reference>
<evidence type="ECO:0000313" key="1">
    <source>
        <dbReference type="EMBL" id="CUR51829.1"/>
    </source>
</evidence>
<organism evidence="1 2">
    <name type="scientific">Nitrosotalea devaniterrae</name>
    <dbReference type="NCBI Taxonomy" id="1078905"/>
    <lineage>
        <taxon>Archaea</taxon>
        <taxon>Nitrososphaerota</taxon>
        <taxon>Nitrososphaeria</taxon>
        <taxon>Nitrosotaleales</taxon>
        <taxon>Nitrosotaleaceae</taxon>
        <taxon>Nitrosotalea</taxon>
    </lineage>
</organism>
<keyword evidence="2" id="KW-1185">Reference proteome</keyword>
<protein>
    <submittedName>
        <fullName evidence="1">Uncharacterized protein</fullName>
    </submittedName>
</protein>
<proteinExistence type="predicted"/>
<dbReference type="EMBL" id="LN890280">
    <property type="protein sequence ID" value="CUR51829.1"/>
    <property type="molecule type" value="Genomic_DNA"/>
</dbReference>
<accession>A0A128A3A5</accession>
<gene>
    <name evidence="1" type="ORF">NDEV_1064</name>
</gene>
<sequence length="250" mass="27183">MTRTIHAVVLASVLILSVLAFSETVGTSYASNAFSDRDVKPKQLKFDHDESHEKKNVCPSQSFLAEPHSKGAKQILDISYIAQNDEDSGIGGYWALDHFKEHLKVWQLANGTFYALKSYDGIFVTPAGGLDPGTGTHLQNESSFGEITGGYVSTMVGTFTPGANPTNGNIGTFNYGGTMTDILHNTYGSQTGAPDAYDWTSAYFSNTGNFNEIHWGWSYKLDPEFQSSTSANQWCNYNVADGGNSGNIRS</sequence>